<protein>
    <submittedName>
        <fullName evidence="2">Uncharacterized protein</fullName>
    </submittedName>
</protein>
<evidence type="ECO:0000313" key="2">
    <source>
        <dbReference type="EMBL" id="SPP88874.1"/>
    </source>
</evidence>
<sequence>MVVSTLSITLENNGNNVVDVPHAAGVPVVENTPQKFSVLCGSNSQHINNNSNNNNYNNFTNNTNKSQQSQQQQEKENAKLNNNSSQYFDMNGNGTEMEIEMGVGVGVGVLVGVELDAIQGSPSPSIASTSMATPQRSASALRRGNQIQRSSTRLRQQQ</sequence>
<feature type="compositionally biased region" description="Polar residues" evidence="1">
    <location>
        <begin position="121"/>
        <end position="138"/>
    </location>
</feature>
<dbReference type="AlphaFoldDB" id="A0A3B0K3U6"/>
<evidence type="ECO:0000313" key="3">
    <source>
        <dbReference type="Proteomes" id="UP000268350"/>
    </source>
</evidence>
<dbReference type="Proteomes" id="UP000268350">
    <property type="component" value="Unassembled WGS sequence"/>
</dbReference>
<proteinExistence type="predicted"/>
<organism evidence="2 3">
    <name type="scientific">Drosophila guanche</name>
    <name type="common">Fruit fly</name>
    <dbReference type="NCBI Taxonomy" id="7266"/>
    <lineage>
        <taxon>Eukaryota</taxon>
        <taxon>Metazoa</taxon>
        <taxon>Ecdysozoa</taxon>
        <taxon>Arthropoda</taxon>
        <taxon>Hexapoda</taxon>
        <taxon>Insecta</taxon>
        <taxon>Pterygota</taxon>
        <taxon>Neoptera</taxon>
        <taxon>Endopterygota</taxon>
        <taxon>Diptera</taxon>
        <taxon>Brachycera</taxon>
        <taxon>Muscomorpha</taxon>
        <taxon>Ephydroidea</taxon>
        <taxon>Drosophilidae</taxon>
        <taxon>Drosophila</taxon>
        <taxon>Sophophora</taxon>
    </lineage>
</organism>
<feature type="compositionally biased region" description="Low complexity" evidence="1">
    <location>
        <begin position="42"/>
        <end position="72"/>
    </location>
</feature>
<name>A0A3B0K3U6_DROGU</name>
<evidence type="ECO:0000256" key="1">
    <source>
        <dbReference type="SAM" id="MobiDB-lite"/>
    </source>
</evidence>
<feature type="region of interest" description="Disordered" evidence="1">
    <location>
        <begin position="121"/>
        <end position="158"/>
    </location>
</feature>
<dbReference type="EMBL" id="OUUW01000016">
    <property type="protein sequence ID" value="SPP88874.1"/>
    <property type="molecule type" value="Genomic_DNA"/>
</dbReference>
<accession>A0A3B0K3U6</accession>
<feature type="compositionally biased region" description="Polar residues" evidence="1">
    <location>
        <begin position="145"/>
        <end position="158"/>
    </location>
</feature>
<feature type="non-terminal residue" evidence="2">
    <location>
        <position position="158"/>
    </location>
</feature>
<dbReference type="OrthoDB" id="43580at2759"/>
<keyword evidence="3" id="KW-1185">Reference proteome</keyword>
<gene>
    <name evidence="2" type="ORF">DGUA_6G018668</name>
</gene>
<feature type="compositionally biased region" description="Polar residues" evidence="1">
    <location>
        <begin position="79"/>
        <end position="92"/>
    </location>
</feature>
<feature type="region of interest" description="Disordered" evidence="1">
    <location>
        <begin position="42"/>
        <end position="92"/>
    </location>
</feature>
<reference evidence="3" key="1">
    <citation type="submission" date="2018-01" db="EMBL/GenBank/DDBJ databases">
        <authorList>
            <person name="Alioto T."/>
            <person name="Alioto T."/>
        </authorList>
    </citation>
    <scope>NUCLEOTIDE SEQUENCE [LARGE SCALE GENOMIC DNA]</scope>
</reference>